<keyword evidence="1" id="KW-0472">Membrane</keyword>
<name>A0A2P2P912_RHIMU</name>
<dbReference type="EMBL" id="GGEC01070731">
    <property type="protein sequence ID" value="MBX51215.1"/>
    <property type="molecule type" value="Transcribed_RNA"/>
</dbReference>
<accession>A0A2P2P912</accession>
<keyword evidence="1" id="KW-0812">Transmembrane</keyword>
<reference evidence="2" key="1">
    <citation type="submission" date="2018-02" db="EMBL/GenBank/DDBJ databases">
        <title>Rhizophora mucronata_Transcriptome.</title>
        <authorList>
            <person name="Meera S.P."/>
            <person name="Sreeshan A."/>
            <person name="Augustine A."/>
        </authorList>
    </citation>
    <scope>NUCLEOTIDE SEQUENCE</scope>
    <source>
        <tissue evidence="2">Leaf</tissue>
    </source>
</reference>
<protein>
    <submittedName>
        <fullName evidence="2">Uncharacterized protein</fullName>
    </submittedName>
</protein>
<sequence length="73" mass="8355">MFVTCCDRLCWRSLCPTPGDAYVMTKICICIIIALKSILKSKHASYPLLILLRYFGIFVAEVWCIVINKRSIV</sequence>
<feature type="transmembrane region" description="Helical" evidence="1">
    <location>
        <begin position="51"/>
        <end position="68"/>
    </location>
</feature>
<keyword evidence="1" id="KW-1133">Transmembrane helix</keyword>
<feature type="transmembrane region" description="Helical" evidence="1">
    <location>
        <begin position="21"/>
        <end position="39"/>
    </location>
</feature>
<evidence type="ECO:0000313" key="2">
    <source>
        <dbReference type="EMBL" id="MBX51215.1"/>
    </source>
</evidence>
<proteinExistence type="predicted"/>
<dbReference type="AlphaFoldDB" id="A0A2P2P912"/>
<evidence type="ECO:0000256" key="1">
    <source>
        <dbReference type="SAM" id="Phobius"/>
    </source>
</evidence>
<organism evidence="2">
    <name type="scientific">Rhizophora mucronata</name>
    <name type="common">Asiatic mangrove</name>
    <dbReference type="NCBI Taxonomy" id="61149"/>
    <lineage>
        <taxon>Eukaryota</taxon>
        <taxon>Viridiplantae</taxon>
        <taxon>Streptophyta</taxon>
        <taxon>Embryophyta</taxon>
        <taxon>Tracheophyta</taxon>
        <taxon>Spermatophyta</taxon>
        <taxon>Magnoliopsida</taxon>
        <taxon>eudicotyledons</taxon>
        <taxon>Gunneridae</taxon>
        <taxon>Pentapetalae</taxon>
        <taxon>rosids</taxon>
        <taxon>fabids</taxon>
        <taxon>Malpighiales</taxon>
        <taxon>Rhizophoraceae</taxon>
        <taxon>Rhizophora</taxon>
    </lineage>
</organism>